<evidence type="ECO:0000256" key="4">
    <source>
        <dbReference type="ARBA" id="ARBA00022989"/>
    </source>
</evidence>
<proteinExistence type="predicted"/>
<dbReference type="GO" id="GO:0005886">
    <property type="term" value="C:plasma membrane"/>
    <property type="evidence" value="ECO:0007669"/>
    <property type="project" value="UniProtKB-SubCell"/>
</dbReference>
<feature type="domain" description="Major facilitator superfamily (MFS) profile" evidence="7">
    <location>
        <begin position="20"/>
        <end position="405"/>
    </location>
</feature>
<dbReference type="EMBL" id="CP012040">
    <property type="protein sequence ID" value="AKP50870.1"/>
    <property type="molecule type" value="Genomic_DNA"/>
</dbReference>
<dbReference type="PROSITE" id="PS50850">
    <property type="entry name" value="MFS"/>
    <property type="match status" value="1"/>
</dbReference>
<feature type="transmembrane region" description="Helical" evidence="6">
    <location>
        <begin position="58"/>
        <end position="78"/>
    </location>
</feature>
<dbReference type="InterPro" id="IPR036259">
    <property type="entry name" value="MFS_trans_sf"/>
</dbReference>
<evidence type="ECO:0000256" key="1">
    <source>
        <dbReference type="ARBA" id="ARBA00004651"/>
    </source>
</evidence>
<gene>
    <name evidence="8" type="ORF">CA2015_1430</name>
</gene>
<dbReference type="Pfam" id="PF07690">
    <property type="entry name" value="MFS_1"/>
    <property type="match status" value="2"/>
</dbReference>
<dbReference type="PANTHER" id="PTHR43124">
    <property type="entry name" value="PURINE EFFLUX PUMP PBUE"/>
    <property type="match status" value="1"/>
</dbReference>
<evidence type="ECO:0000256" key="6">
    <source>
        <dbReference type="SAM" id="Phobius"/>
    </source>
</evidence>
<keyword evidence="5 6" id="KW-0472">Membrane</keyword>
<evidence type="ECO:0000256" key="5">
    <source>
        <dbReference type="ARBA" id="ARBA00023136"/>
    </source>
</evidence>
<name>A0A0H4PCK3_9BACT</name>
<dbReference type="CDD" id="cd17324">
    <property type="entry name" value="MFS_NepI_like"/>
    <property type="match status" value="1"/>
</dbReference>
<dbReference type="Proteomes" id="UP000036520">
    <property type="component" value="Chromosome"/>
</dbReference>
<feature type="transmembrane region" description="Helical" evidence="6">
    <location>
        <begin position="289"/>
        <end position="307"/>
    </location>
</feature>
<evidence type="ECO:0000313" key="9">
    <source>
        <dbReference type="Proteomes" id="UP000036520"/>
    </source>
</evidence>
<comment type="subcellular location">
    <subcellularLocation>
        <location evidence="1">Cell membrane</location>
        <topology evidence="1">Multi-pass membrane protein</topology>
    </subcellularLocation>
</comment>
<feature type="transmembrane region" description="Helical" evidence="6">
    <location>
        <begin position="226"/>
        <end position="248"/>
    </location>
</feature>
<keyword evidence="2" id="KW-1003">Cell membrane</keyword>
<dbReference type="InterPro" id="IPR020846">
    <property type="entry name" value="MFS_dom"/>
</dbReference>
<feature type="transmembrane region" description="Helical" evidence="6">
    <location>
        <begin position="385"/>
        <end position="404"/>
    </location>
</feature>
<protein>
    <submittedName>
        <fullName evidence="8">Major facilitator superfamily MFS_1</fullName>
    </submittedName>
</protein>
<evidence type="ECO:0000313" key="8">
    <source>
        <dbReference type="EMBL" id="AKP50870.1"/>
    </source>
</evidence>
<feature type="transmembrane region" description="Helical" evidence="6">
    <location>
        <begin position="349"/>
        <end position="373"/>
    </location>
</feature>
<organism evidence="8 9">
    <name type="scientific">Cyclobacterium amurskyense</name>
    <dbReference type="NCBI Taxonomy" id="320787"/>
    <lineage>
        <taxon>Bacteria</taxon>
        <taxon>Pseudomonadati</taxon>
        <taxon>Bacteroidota</taxon>
        <taxon>Cytophagia</taxon>
        <taxon>Cytophagales</taxon>
        <taxon>Cyclobacteriaceae</taxon>
        <taxon>Cyclobacterium</taxon>
    </lineage>
</organism>
<evidence type="ECO:0000259" key="7">
    <source>
        <dbReference type="PROSITE" id="PS50850"/>
    </source>
</evidence>
<dbReference type="InterPro" id="IPR050189">
    <property type="entry name" value="MFS_Efflux_Transporters"/>
</dbReference>
<sequence>MPYMGFKGINFKRMQKEKLLLWTLAAINFTHIVDFMILMPLGPQLMRIFEISPQEFGLLVSSYTFSAGVSSFFGAFILDKYDRRSILMWVFLGFLVGTLACALSPNYPFLLFSRILSGLFGGLTSALIFAIIGDAIPDSRRGRAMGLVMAAFSVASVVGVPFSLFIASISNWHAPFFFLAFLALVILFLIYRFVPSIKVPKIEGKAKPSPQQVIRRVTSNSNQMRAIFLTILMMLGQFMIIPFLSPFMVANVGFSELQLTYIYMAGGFFTVFTSPWVGRLTDKYGKVKIFTIFMSLNVVPIAIITHLGPTPILLALAVSTLLFVTSNGRMVPAAALITGTAKSENRGSFLSFNSAVQQLSAGLASFFGGMILVENTDGKLLNFEYIGYIAIIISLLCIPLIRRIRVVDASSSK</sequence>
<keyword evidence="4 6" id="KW-1133">Transmembrane helix</keyword>
<keyword evidence="9" id="KW-1185">Reference proteome</keyword>
<dbReference type="AlphaFoldDB" id="A0A0H4PCK3"/>
<dbReference type="PANTHER" id="PTHR43124:SF3">
    <property type="entry name" value="CHLORAMPHENICOL EFFLUX PUMP RV0191"/>
    <property type="match status" value="1"/>
</dbReference>
<dbReference type="KEGG" id="camu:CA2015_1430"/>
<feature type="transmembrane region" description="Helical" evidence="6">
    <location>
        <begin position="20"/>
        <end position="38"/>
    </location>
</feature>
<dbReference type="Gene3D" id="1.20.1250.20">
    <property type="entry name" value="MFS general substrate transporter like domains"/>
    <property type="match status" value="1"/>
</dbReference>
<feature type="transmembrane region" description="Helical" evidence="6">
    <location>
        <begin position="111"/>
        <end position="132"/>
    </location>
</feature>
<dbReference type="STRING" id="320787.CA2015_1430"/>
<keyword evidence="3 6" id="KW-0812">Transmembrane</keyword>
<feature type="transmembrane region" description="Helical" evidence="6">
    <location>
        <begin position="85"/>
        <end position="105"/>
    </location>
</feature>
<feature type="transmembrane region" description="Helical" evidence="6">
    <location>
        <begin position="144"/>
        <end position="166"/>
    </location>
</feature>
<dbReference type="SUPFAM" id="SSF103473">
    <property type="entry name" value="MFS general substrate transporter"/>
    <property type="match status" value="1"/>
</dbReference>
<dbReference type="InterPro" id="IPR011701">
    <property type="entry name" value="MFS"/>
</dbReference>
<feature type="transmembrane region" description="Helical" evidence="6">
    <location>
        <begin position="260"/>
        <end position="277"/>
    </location>
</feature>
<dbReference type="GO" id="GO:0022857">
    <property type="term" value="F:transmembrane transporter activity"/>
    <property type="evidence" value="ECO:0007669"/>
    <property type="project" value="InterPro"/>
</dbReference>
<reference evidence="8 9" key="1">
    <citation type="submission" date="2015-07" db="EMBL/GenBank/DDBJ databases">
        <authorList>
            <person name="Kim K.M."/>
        </authorList>
    </citation>
    <scope>NUCLEOTIDE SEQUENCE [LARGE SCALE GENOMIC DNA]</scope>
    <source>
        <strain evidence="8 9">KCTC 12363</strain>
    </source>
</reference>
<evidence type="ECO:0000256" key="2">
    <source>
        <dbReference type="ARBA" id="ARBA00022475"/>
    </source>
</evidence>
<accession>A0A0H4PCK3</accession>
<feature type="transmembrane region" description="Helical" evidence="6">
    <location>
        <begin position="172"/>
        <end position="191"/>
    </location>
</feature>
<evidence type="ECO:0000256" key="3">
    <source>
        <dbReference type="ARBA" id="ARBA00022692"/>
    </source>
</evidence>